<sequence>MSPPLLGALLLLVNMISLVMAVTLPTRDSGSLDTWNVKRQNNDGYNCCPWSVGTKTLSRVDRSDIINGINYLTDTSSITGKLGNYNNDCLAPAGGCSRVSCYGNAAIYACNDNTNKIDLHTNCGVFGSAASDLASLCPGDSMCGQIFSQVAVPYQSAPMPFYVYMTLEDCSHKA</sequence>
<evidence type="ECO:0000256" key="1">
    <source>
        <dbReference type="SAM" id="SignalP"/>
    </source>
</evidence>
<dbReference type="Proteomes" id="UP000184330">
    <property type="component" value="Unassembled WGS sequence"/>
</dbReference>
<dbReference type="AlphaFoldDB" id="A0A1L7XED6"/>
<evidence type="ECO:0000313" key="3">
    <source>
        <dbReference type="Proteomes" id="UP000184330"/>
    </source>
</evidence>
<feature type="chain" id="PRO_5012882837" evidence="1">
    <location>
        <begin position="22"/>
        <end position="174"/>
    </location>
</feature>
<dbReference type="OrthoDB" id="4589349at2759"/>
<proteinExistence type="predicted"/>
<accession>A0A1L7XED6</accession>
<name>A0A1L7XED6_9HELO</name>
<protein>
    <submittedName>
        <fullName evidence="2">Uncharacterized protein</fullName>
    </submittedName>
</protein>
<dbReference type="EMBL" id="FJOG01000023">
    <property type="protein sequence ID" value="CZR63395.1"/>
    <property type="molecule type" value="Genomic_DNA"/>
</dbReference>
<keyword evidence="3" id="KW-1185">Reference proteome</keyword>
<keyword evidence="1" id="KW-0732">Signal</keyword>
<feature type="signal peptide" evidence="1">
    <location>
        <begin position="1"/>
        <end position="21"/>
    </location>
</feature>
<evidence type="ECO:0000313" key="2">
    <source>
        <dbReference type="EMBL" id="CZR63395.1"/>
    </source>
</evidence>
<reference evidence="2 3" key="1">
    <citation type="submission" date="2016-03" db="EMBL/GenBank/DDBJ databases">
        <authorList>
            <person name="Ploux O."/>
        </authorList>
    </citation>
    <scope>NUCLEOTIDE SEQUENCE [LARGE SCALE GENOMIC DNA]</scope>
    <source>
        <strain evidence="2 3">UAMH 11012</strain>
    </source>
</reference>
<gene>
    <name evidence="2" type="ORF">PAC_13292</name>
</gene>
<organism evidence="2 3">
    <name type="scientific">Phialocephala subalpina</name>
    <dbReference type="NCBI Taxonomy" id="576137"/>
    <lineage>
        <taxon>Eukaryota</taxon>
        <taxon>Fungi</taxon>
        <taxon>Dikarya</taxon>
        <taxon>Ascomycota</taxon>
        <taxon>Pezizomycotina</taxon>
        <taxon>Leotiomycetes</taxon>
        <taxon>Helotiales</taxon>
        <taxon>Mollisiaceae</taxon>
        <taxon>Phialocephala</taxon>
        <taxon>Phialocephala fortinii species complex</taxon>
    </lineage>
</organism>